<comment type="subcellular location">
    <subcellularLocation>
        <location evidence="1">Cell membrane</location>
        <topology evidence="1">Multi-pass membrane protein</topology>
    </subcellularLocation>
</comment>
<dbReference type="NCBIfam" id="TIGR00765">
    <property type="entry name" value="yihY_not_rbn"/>
    <property type="match status" value="1"/>
</dbReference>
<dbReference type="PANTHER" id="PTHR30213:SF0">
    <property type="entry name" value="UPF0761 MEMBRANE PROTEIN YIHY"/>
    <property type="match status" value="1"/>
</dbReference>
<evidence type="ECO:0000256" key="7">
    <source>
        <dbReference type="SAM" id="Phobius"/>
    </source>
</evidence>
<reference evidence="8 9" key="1">
    <citation type="submission" date="2021-03" db="EMBL/GenBank/DDBJ databases">
        <title>Sequencing the genomes of 1000 actinobacteria strains.</title>
        <authorList>
            <person name="Klenk H.-P."/>
        </authorList>
    </citation>
    <scope>NUCLEOTIDE SEQUENCE [LARGE SCALE GENOMIC DNA]</scope>
    <source>
        <strain evidence="8 9">DSM 14566</strain>
    </source>
</reference>
<evidence type="ECO:0000313" key="8">
    <source>
        <dbReference type="EMBL" id="MBP2383582.1"/>
    </source>
</evidence>
<comment type="caution">
    <text evidence="8">The sequence shown here is derived from an EMBL/GenBank/DDBJ whole genome shotgun (WGS) entry which is preliminary data.</text>
</comment>
<gene>
    <name evidence="8" type="ORF">JOF43_003571</name>
</gene>
<evidence type="ECO:0000256" key="6">
    <source>
        <dbReference type="SAM" id="MobiDB-lite"/>
    </source>
</evidence>
<keyword evidence="2" id="KW-1003">Cell membrane</keyword>
<feature type="region of interest" description="Disordered" evidence="6">
    <location>
        <begin position="305"/>
        <end position="335"/>
    </location>
</feature>
<dbReference type="PANTHER" id="PTHR30213">
    <property type="entry name" value="INNER MEMBRANE PROTEIN YHJD"/>
    <property type="match status" value="1"/>
</dbReference>
<feature type="transmembrane region" description="Helical" evidence="7">
    <location>
        <begin position="40"/>
        <end position="64"/>
    </location>
</feature>
<protein>
    <submittedName>
        <fullName evidence="8">Membrane protein</fullName>
    </submittedName>
</protein>
<evidence type="ECO:0000256" key="4">
    <source>
        <dbReference type="ARBA" id="ARBA00022989"/>
    </source>
</evidence>
<proteinExistence type="predicted"/>
<feature type="transmembrane region" description="Helical" evidence="7">
    <location>
        <begin position="237"/>
        <end position="259"/>
    </location>
</feature>
<sequence>MADSPASRSPRLSGGTVLYTAKRVLAEFTRDGGTDQAAKLTYYMVLSVAPTLLALFSLATLLLAPIKDEISELITKGIESASSGSDLAAGDAVKSTLDSLMGSATGGTIALIIGIATALWSASAYIKAYGRVANQIYEVPEGRGPIRLTLSMLGLTVAMILGILLVLVSVLLNQSLVDGLLGPIASRIGAEGTLMFLTESFLPIWTWAKWPVILVLAFALISLLYWGAPNVDKPFRIISPGGVFAIIGIAVAAVALSIYMGTVAGYSSYGAIGGIMAVLFALWVMNIVIILGAEVDAEFERARELESGKPAEDSHDLPMRESKGAEKAEAKHESIVDEGRDIRLRNLHRDAEAYTGEDARLTPRRGVPTVGAAEDADDTENAGHAEGTADDERSPTDRDRTDGN</sequence>
<organism evidence="8 9">
    <name type="scientific">Brachybacterium sacelli</name>
    <dbReference type="NCBI Taxonomy" id="173364"/>
    <lineage>
        <taxon>Bacteria</taxon>
        <taxon>Bacillati</taxon>
        <taxon>Actinomycetota</taxon>
        <taxon>Actinomycetes</taxon>
        <taxon>Micrococcales</taxon>
        <taxon>Dermabacteraceae</taxon>
        <taxon>Brachybacterium</taxon>
    </lineage>
</organism>
<name>A0ABS4X564_9MICO</name>
<evidence type="ECO:0000256" key="1">
    <source>
        <dbReference type="ARBA" id="ARBA00004651"/>
    </source>
</evidence>
<evidence type="ECO:0000313" key="9">
    <source>
        <dbReference type="Proteomes" id="UP001519290"/>
    </source>
</evidence>
<feature type="compositionally biased region" description="Basic and acidic residues" evidence="6">
    <location>
        <begin position="390"/>
        <end position="404"/>
    </location>
</feature>
<feature type="transmembrane region" description="Helical" evidence="7">
    <location>
        <begin position="204"/>
        <end position="225"/>
    </location>
</feature>
<evidence type="ECO:0000256" key="5">
    <source>
        <dbReference type="ARBA" id="ARBA00023136"/>
    </source>
</evidence>
<evidence type="ECO:0000256" key="3">
    <source>
        <dbReference type="ARBA" id="ARBA00022692"/>
    </source>
</evidence>
<accession>A0ABS4X564</accession>
<keyword evidence="9" id="KW-1185">Reference proteome</keyword>
<evidence type="ECO:0000256" key="2">
    <source>
        <dbReference type="ARBA" id="ARBA00022475"/>
    </source>
</evidence>
<dbReference type="EMBL" id="JAGIOD010000002">
    <property type="protein sequence ID" value="MBP2383582.1"/>
    <property type="molecule type" value="Genomic_DNA"/>
</dbReference>
<keyword evidence="3 7" id="KW-0812">Transmembrane</keyword>
<feature type="transmembrane region" description="Helical" evidence="7">
    <location>
        <begin position="109"/>
        <end position="129"/>
    </location>
</feature>
<feature type="region of interest" description="Disordered" evidence="6">
    <location>
        <begin position="353"/>
        <end position="404"/>
    </location>
</feature>
<dbReference type="RefSeq" id="WP_209904370.1">
    <property type="nucleotide sequence ID" value="NZ_BAAAJW010000009.1"/>
</dbReference>
<dbReference type="Proteomes" id="UP001519290">
    <property type="component" value="Unassembled WGS sequence"/>
</dbReference>
<keyword evidence="4 7" id="KW-1133">Transmembrane helix</keyword>
<keyword evidence="5 7" id="KW-0472">Membrane</keyword>
<dbReference type="InterPro" id="IPR017039">
    <property type="entry name" value="Virul_fac_BrkB"/>
</dbReference>
<feature type="transmembrane region" description="Helical" evidence="7">
    <location>
        <begin position="150"/>
        <end position="172"/>
    </location>
</feature>
<feature type="transmembrane region" description="Helical" evidence="7">
    <location>
        <begin position="271"/>
        <end position="293"/>
    </location>
</feature>
<dbReference type="Pfam" id="PF03631">
    <property type="entry name" value="Virul_fac_BrkB"/>
    <property type="match status" value="1"/>
</dbReference>